<reference evidence="1 2" key="1">
    <citation type="submission" date="2020-06" db="EMBL/GenBank/DDBJ databases">
        <title>Methanofollis fontis sp. nov., a methanogen isolated from marine sediments near a cold seep at Four-Way Closure Ridge offshore southwestern Taiwan.</title>
        <authorList>
            <person name="Chen S.-C."/>
            <person name="Teng N.-H."/>
            <person name="Lin Y.-S."/>
            <person name="Lai M.-C."/>
            <person name="Chen H.-H."/>
            <person name="Wang C.-C."/>
        </authorList>
    </citation>
    <scope>NUCLEOTIDE SEQUENCE [LARGE SCALE GENOMIC DNA]</scope>
    <source>
        <strain evidence="1 2">DSM 2702</strain>
    </source>
</reference>
<protein>
    <recommendedName>
        <fullName evidence="3">D-glucuronyl C5-epimerase C-terminal domain-containing protein</fullName>
    </recommendedName>
</protein>
<dbReference type="Gene3D" id="1.50.10.20">
    <property type="match status" value="1"/>
</dbReference>
<evidence type="ECO:0000313" key="1">
    <source>
        <dbReference type="EMBL" id="NVO66028.1"/>
    </source>
</evidence>
<dbReference type="Proteomes" id="UP000570823">
    <property type="component" value="Unassembled WGS sequence"/>
</dbReference>
<name>A0A7K4HMC0_9EURY</name>
<dbReference type="SUPFAM" id="SSF48208">
    <property type="entry name" value="Six-hairpin glycosidases"/>
    <property type="match status" value="1"/>
</dbReference>
<gene>
    <name evidence="1" type="ORF">HWN36_01560</name>
</gene>
<keyword evidence="2" id="KW-1185">Reference proteome</keyword>
<sequence length="372" mass="43826">MEQMHQWRNNFNGDQIGYGYDEYSKYKGLIYPEVYAKYAVGYLFLYKQTENDEYLRLCRDALQWLKNNTSPHYNDYCWGLPFYFDGVPANGPYLLTTSFCGHAFLDYYEYSKDSTYLNTAESAMDWIVDNLFMKIGGNDILCYSPYDGDRYFIPNAVSIGLGFLSRVSEYTHSDIDPVVKAVLQPLLSSQNRKYLWRYSTRSPTIDNLHNAYVLEGLWRHWLSYRDPSILKTITTGTDAHWKIFFEENGYGRGFLLSNLRDFKEVDLKIMIRDMIVQTANRFGFLMNKNPETRLWGYAASIRTFTYASNWDKKYLLYALKAHKHVKTTLYNDLGYFYYRSTEKESYIRHQAHLFEALSVLGERMTSGSLNYD</sequence>
<proteinExistence type="predicted"/>
<evidence type="ECO:0008006" key="3">
    <source>
        <dbReference type="Google" id="ProtNLM"/>
    </source>
</evidence>
<dbReference type="GO" id="GO:0005975">
    <property type="term" value="P:carbohydrate metabolic process"/>
    <property type="evidence" value="ECO:0007669"/>
    <property type="project" value="InterPro"/>
</dbReference>
<organism evidence="1 2">
    <name type="scientific">Methanofollis tationis</name>
    <dbReference type="NCBI Taxonomy" id="81417"/>
    <lineage>
        <taxon>Archaea</taxon>
        <taxon>Methanobacteriati</taxon>
        <taxon>Methanobacteriota</taxon>
        <taxon>Stenosarchaea group</taxon>
        <taxon>Methanomicrobia</taxon>
        <taxon>Methanomicrobiales</taxon>
        <taxon>Methanomicrobiaceae</taxon>
        <taxon>Methanofollis</taxon>
    </lineage>
</organism>
<comment type="caution">
    <text evidence="1">The sequence shown here is derived from an EMBL/GenBank/DDBJ whole genome shotgun (WGS) entry which is preliminary data.</text>
</comment>
<dbReference type="AlphaFoldDB" id="A0A7K4HMC0"/>
<evidence type="ECO:0000313" key="2">
    <source>
        <dbReference type="Proteomes" id="UP000570823"/>
    </source>
</evidence>
<dbReference type="InterPro" id="IPR008928">
    <property type="entry name" value="6-hairpin_glycosidase_sf"/>
</dbReference>
<accession>A0A7K4HMC0</accession>
<dbReference type="EMBL" id="JABXWR010000001">
    <property type="protein sequence ID" value="NVO66028.1"/>
    <property type="molecule type" value="Genomic_DNA"/>
</dbReference>